<keyword evidence="2" id="KW-0732">Signal</keyword>
<evidence type="ECO:0008006" key="4">
    <source>
        <dbReference type="Google" id="ProtNLM"/>
    </source>
</evidence>
<evidence type="ECO:0000256" key="2">
    <source>
        <dbReference type="SAM" id="SignalP"/>
    </source>
</evidence>
<dbReference type="AlphaFoldDB" id="A0A023G442"/>
<dbReference type="InterPro" id="IPR012674">
    <property type="entry name" value="Calycin"/>
</dbReference>
<organism evidence="3">
    <name type="scientific">Amblyomma triste</name>
    <name type="common">Neotropical tick</name>
    <dbReference type="NCBI Taxonomy" id="251400"/>
    <lineage>
        <taxon>Eukaryota</taxon>
        <taxon>Metazoa</taxon>
        <taxon>Ecdysozoa</taxon>
        <taxon>Arthropoda</taxon>
        <taxon>Chelicerata</taxon>
        <taxon>Arachnida</taxon>
        <taxon>Acari</taxon>
        <taxon>Parasitiformes</taxon>
        <taxon>Ixodida</taxon>
        <taxon>Ixodoidea</taxon>
        <taxon>Ixodidae</taxon>
        <taxon>Amblyomminae</taxon>
        <taxon>Amblyomma</taxon>
    </lineage>
</organism>
<feature type="chain" id="PRO_5001521649" description="Secreted protein" evidence="2">
    <location>
        <begin position="35"/>
        <end position="248"/>
    </location>
</feature>
<proteinExistence type="evidence at transcript level"/>
<accession>A0A023G442</accession>
<feature type="non-terminal residue" evidence="3">
    <location>
        <position position="248"/>
    </location>
</feature>
<protein>
    <recommendedName>
        <fullName evidence="4">Secreted protein</fullName>
    </recommendedName>
</protein>
<evidence type="ECO:0000313" key="3">
    <source>
        <dbReference type="EMBL" id="JAC28604.1"/>
    </source>
</evidence>
<feature type="compositionally biased region" description="Basic and acidic residues" evidence="1">
    <location>
        <begin position="153"/>
        <end position="168"/>
    </location>
</feature>
<evidence type="ECO:0000256" key="1">
    <source>
        <dbReference type="SAM" id="MobiDB-lite"/>
    </source>
</evidence>
<feature type="signal peptide" evidence="2">
    <location>
        <begin position="1"/>
        <end position="34"/>
    </location>
</feature>
<dbReference type="Gene3D" id="2.40.128.20">
    <property type="match status" value="1"/>
</dbReference>
<reference evidence="3" key="1">
    <citation type="submission" date="2014-03" db="EMBL/GenBank/DDBJ databases">
        <title>The sialotranscriptome of Amblyomma triste, Amblyomma parvum and Amblyomma cajennense ticks, uncovered by 454-based RNA-seq.</title>
        <authorList>
            <person name="Garcia G.R."/>
            <person name="Gardinassi L.G."/>
            <person name="Ribeiro J.M."/>
            <person name="Anatriello E."/>
            <person name="Ferreira B.R."/>
            <person name="Moreira H.N."/>
            <person name="Mafra C."/>
            <person name="Olegario M.M."/>
            <person name="Szabo P.J."/>
            <person name="Miranda-Santos I.K."/>
            <person name="Maruyama S.R."/>
        </authorList>
    </citation>
    <scope>NUCLEOTIDE SEQUENCE</scope>
    <source>
        <strain evidence="3">Mato Grasso do Sul</strain>
        <tissue evidence="3">Salivary glands</tissue>
    </source>
</reference>
<feature type="region of interest" description="Disordered" evidence="1">
    <location>
        <begin position="142"/>
        <end position="168"/>
    </location>
</feature>
<dbReference type="EMBL" id="GBBM01006814">
    <property type="protein sequence ID" value="JAC28604.1"/>
    <property type="molecule type" value="mRNA"/>
</dbReference>
<name>A0A023G442_AMBTT</name>
<sequence>MLASSHVSGQNISAMSDLFVLLHIFLVVVTGSSAQEKENPRLSDPDEINKYRDPTKVLKTTSPVLLFRAPSAWSANNTRCMWSKYHSVDGNIFKRTIVFWTSMQPRQFSKMKVLLKVEKKYDKQTAIVAAAIPDFGDPFPFTPVEDSEEDEDKSPRTTDKIREPRSLDDDPKLYVNQVERFPVAYATGRCLLLGGRECTLWITAENVQNPPNECLFAMLALCGKVAYNAYMYELDMCREYGDLFKDPY</sequence>